<feature type="region of interest" description="Disordered" evidence="1">
    <location>
        <begin position="136"/>
        <end position="196"/>
    </location>
</feature>
<feature type="compositionally biased region" description="Polar residues" evidence="1">
    <location>
        <begin position="48"/>
        <end position="60"/>
    </location>
</feature>
<accession>A0A913ZIW9</accession>
<name>A0A913ZIW9_PATMI</name>
<sequence>MATERSNNNTAASGSWLRNVVCPPSGCCCLCSFLPCRRQDTRPTDTSWFQVEDGQLQSNAEQKHKKRRRRKKKKRPRDFSANAGERYDTNTSINRLTAVTSNTSESDASHMRTEKPLEHATRVSDLLKHLLREAENISSQSSAAPSSDETTPPLLRSDDHDRYQPQVLMEITSSTQTEGELERSVRYTAGKSEMKV</sequence>
<keyword evidence="3" id="KW-1185">Reference proteome</keyword>
<feature type="compositionally biased region" description="Polar residues" evidence="1">
    <location>
        <begin position="89"/>
        <end position="106"/>
    </location>
</feature>
<evidence type="ECO:0000313" key="3">
    <source>
        <dbReference type="Proteomes" id="UP000887568"/>
    </source>
</evidence>
<dbReference type="AlphaFoldDB" id="A0A913ZIW9"/>
<protein>
    <submittedName>
        <fullName evidence="2">Uncharacterized protein</fullName>
    </submittedName>
</protein>
<evidence type="ECO:0000256" key="1">
    <source>
        <dbReference type="SAM" id="MobiDB-lite"/>
    </source>
</evidence>
<dbReference type="GeneID" id="119724142"/>
<feature type="compositionally biased region" description="Basic residues" evidence="1">
    <location>
        <begin position="63"/>
        <end position="76"/>
    </location>
</feature>
<dbReference type="EnsemblMetazoa" id="XM_038195067.1">
    <property type="protein sequence ID" value="XP_038050995.1"/>
    <property type="gene ID" value="LOC119724142"/>
</dbReference>
<proteinExistence type="predicted"/>
<dbReference type="OMA" id="PSCDDET"/>
<feature type="compositionally biased region" description="Basic and acidic residues" evidence="1">
    <location>
        <begin position="107"/>
        <end position="120"/>
    </location>
</feature>
<dbReference type="Proteomes" id="UP000887568">
    <property type="component" value="Unplaced"/>
</dbReference>
<reference evidence="2" key="1">
    <citation type="submission" date="2022-11" db="UniProtKB">
        <authorList>
            <consortium name="EnsemblMetazoa"/>
        </authorList>
    </citation>
    <scope>IDENTIFICATION</scope>
</reference>
<dbReference type="RefSeq" id="XP_038050995.1">
    <property type="nucleotide sequence ID" value="XM_038195067.1"/>
</dbReference>
<organism evidence="2 3">
    <name type="scientific">Patiria miniata</name>
    <name type="common">Bat star</name>
    <name type="synonym">Asterina miniata</name>
    <dbReference type="NCBI Taxonomy" id="46514"/>
    <lineage>
        <taxon>Eukaryota</taxon>
        <taxon>Metazoa</taxon>
        <taxon>Echinodermata</taxon>
        <taxon>Eleutherozoa</taxon>
        <taxon>Asterozoa</taxon>
        <taxon>Asteroidea</taxon>
        <taxon>Valvatacea</taxon>
        <taxon>Valvatida</taxon>
        <taxon>Asterinidae</taxon>
        <taxon>Patiria</taxon>
    </lineage>
</organism>
<feature type="region of interest" description="Disordered" evidence="1">
    <location>
        <begin position="48"/>
        <end position="120"/>
    </location>
</feature>
<evidence type="ECO:0000313" key="2">
    <source>
        <dbReference type="EnsemblMetazoa" id="XP_038050995.1"/>
    </source>
</evidence>
<feature type="compositionally biased region" description="Low complexity" evidence="1">
    <location>
        <begin position="138"/>
        <end position="147"/>
    </location>
</feature>